<gene>
    <name evidence="2" type="ORF">IAD41_04405</name>
</gene>
<accession>A0A9D1FVR2</accession>
<proteinExistence type="predicted"/>
<reference evidence="2" key="2">
    <citation type="journal article" date="2021" name="PeerJ">
        <title>Extensive microbial diversity within the chicken gut microbiome revealed by metagenomics and culture.</title>
        <authorList>
            <person name="Gilroy R."/>
            <person name="Ravi A."/>
            <person name="Getino M."/>
            <person name="Pursley I."/>
            <person name="Horton D.L."/>
            <person name="Alikhan N.F."/>
            <person name="Baker D."/>
            <person name="Gharbi K."/>
            <person name="Hall N."/>
            <person name="Watson M."/>
            <person name="Adriaenssens E.M."/>
            <person name="Foster-Nyarko E."/>
            <person name="Jarju S."/>
            <person name="Secka A."/>
            <person name="Antonio M."/>
            <person name="Oren A."/>
            <person name="Chaudhuri R.R."/>
            <person name="La Ragione R."/>
            <person name="Hildebrand F."/>
            <person name="Pallen M.J."/>
        </authorList>
    </citation>
    <scope>NUCLEOTIDE SEQUENCE</scope>
    <source>
        <strain evidence="2">CHK152-2994</strain>
    </source>
</reference>
<dbReference type="Proteomes" id="UP000824139">
    <property type="component" value="Unassembled WGS sequence"/>
</dbReference>
<feature type="region of interest" description="Disordered" evidence="1">
    <location>
        <begin position="33"/>
        <end position="56"/>
    </location>
</feature>
<evidence type="ECO:0000313" key="2">
    <source>
        <dbReference type="EMBL" id="HIS82828.1"/>
    </source>
</evidence>
<protein>
    <submittedName>
        <fullName evidence="2">Uncharacterized protein</fullName>
    </submittedName>
</protein>
<dbReference type="EMBL" id="DVJO01000093">
    <property type="protein sequence ID" value="HIS82828.1"/>
    <property type="molecule type" value="Genomic_DNA"/>
</dbReference>
<comment type="caution">
    <text evidence="2">The sequence shown here is derived from an EMBL/GenBank/DDBJ whole genome shotgun (WGS) entry which is preliminary data.</text>
</comment>
<reference evidence="2" key="1">
    <citation type="submission" date="2020-10" db="EMBL/GenBank/DDBJ databases">
        <authorList>
            <person name="Gilroy R."/>
        </authorList>
    </citation>
    <scope>NUCLEOTIDE SEQUENCE</scope>
    <source>
        <strain evidence="2">CHK152-2994</strain>
    </source>
</reference>
<name>A0A9D1FVR2_9BACT</name>
<evidence type="ECO:0000256" key="1">
    <source>
        <dbReference type="SAM" id="MobiDB-lite"/>
    </source>
</evidence>
<sequence length="56" mass="6045">MLILVEAFRSDKACSVVLSLTLIAYFAKVGSNPARHGGRRTNPLAPCGRGLCRKND</sequence>
<evidence type="ECO:0000313" key="3">
    <source>
        <dbReference type="Proteomes" id="UP000824139"/>
    </source>
</evidence>
<dbReference type="AlphaFoldDB" id="A0A9D1FVR2"/>
<organism evidence="2 3">
    <name type="scientific">Candidatus Scatenecus faecavium</name>
    <dbReference type="NCBI Taxonomy" id="2840915"/>
    <lineage>
        <taxon>Bacteria</taxon>
        <taxon>Candidatus Scatenecus</taxon>
    </lineage>
</organism>